<proteinExistence type="predicted"/>
<dbReference type="RefSeq" id="WP_034712639.1">
    <property type="nucleotide sequence ID" value="NZ_JPRH01000006.1"/>
</dbReference>
<dbReference type="eggNOG" id="COG0641">
    <property type="taxonomic scope" value="Bacteria"/>
</dbReference>
<dbReference type="InterPro" id="IPR026497">
    <property type="entry name" value="GRASP-with-SPASM"/>
</dbReference>
<sequence length="345" mass="41134">MKNFFELYQDCFIVKGAKNILLCDFHFNKILNITDFYHLFVDDYYIPIINNDELESVSYFVDEKFGTITDTISPKGYRKQFKWRSPNKINEVIIEHKIRDNFNLQDVYMFIEDLSSTFIQIRFLEFSFSKFKKILSLIEFSCIRTAELILPYTDLTQSSKVINLLKQNFRIKVVYFYNSPENKSIVDNKRLFTMIYYEKDLINPKYCGVISEDYFLNDLNNISKNKTVNSCLYGKLFISNNGDLKNCPAMQNVLENFNTISAKSLIPKINEEKERFITKDQIEICRDCEYRYFCIDCRAYKENPENIFSKPLKCGYDPYKGIWEEWSKNPLKQKAIKYYDLESFT</sequence>
<dbReference type="OrthoDB" id="1073749at2"/>
<keyword evidence="2" id="KW-1185">Reference proteome</keyword>
<dbReference type="EMBL" id="JPRH01000006">
    <property type="protein sequence ID" value="KFF11516.1"/>
    <property type="molecule type" value="Genomic_DNA"/>
</dbReference>
<reference evidence="1 2" key="1">
    <citation type="submission" date="2014-07" db="EMBL/GenBank/DDBJ databases">
        <title>Genome of Chryseobacterium soli DSM 19298.</title>
        <authorList>
            <person name="Stropko S.J."/>
            <person name="Pipes S.E."/>
            <person name="Newman J."/>
        </authorList>
    </citation>
    <scope>NUCLEOTIDE SEQUENCE [LARGE SCALE GENOMIC DNA]</scope>
    <source>
        <strain evidence="1 2">DSM 19298</strain>
    </source>
</reference>
<gene>
    <name evidence="1" type="ORF">IW15_14980</name>
</gene>
<dbReference type="Proteomes" id="UP000028705">
    <property type="component" value="Unassembled WGS sequence"/>
</dbReference>
<evidence type="ECO:0000313" key="1">
    <source>
        <dbReference type="EMBL" id="KFF11516.1"/>
    </source>
</evidence>
<dbReference type="SUPFAM" id="SSF102114">
    <property type="entry name" value="Radical SAM enzymes"/>
    <property type="match status" value="1"/>
</dbReference>
<dbReference type="InterPro" id="IPR058240">
    <property type="entry name" value="rSAM_sf"/>
</dbReference>
<comment type="caution">
    <text evidence="1">The sequence shown here is derived from an EMBL/GenBank/DDBJ whole genome shotgun (WGS) entry which is preliminary data.</text>
</comment>
<dbReference type="AlphaFoldDB" id="A0A086A4A2"/>
<evidence type="ECO:0008006" key="3">
    <source>
        <dbReference type="Google" id="ProtNLM"/>
    </source>
</evidence>
<accession>A0A086A4A2</accession>
<dbReference type="NCBIfam" id="TIGR04193">
    <property type="entry name" value="SPASM_w_grasp"/>
    <property type="match status" value="1"/>
</dbReference>
<name>A0A086A4A2_9FLAO</name>
<evidence type="ECO:0000313" key="2">
    <source>
        <dbReference type="Proteomes" id="UP000028705"/>
    </source>
</evidence>
<organism evidence="1 2">
    <name type="scientific">Chryseobacterium soli</name>
    <dbReference type="NCBI Taxonomy" id="445961"/>
    <lineage>
        <taxon>Bacteria</taxon>
        <taxon>Pseudomonadati</taxon>
        <taxon>Bacteroidota</taxon>
        <taxon>Flavobacteriia</taxon>
        <taxon>Flavobacteriales</taxon>
        <taxon>Weeksellaceae</taxon>
        <taxon>Chryseobacterium group</taxon>
        <taxon>Chryseobacterium</taxon>
    </lineage>
</organism>
<dbReference type="STRING" id="445961.IW15_14980"/>
<protein>
    <recommendedName>
        <fullName evidence="3">Grasp-with-spasm system SPASM domain peptide maturase</fullName>
    </recommendedName>
</protein>